<sequence length="320" mass="35973">MRRRILWFGLVGLCISIWVCNSSLFSHPFAQRPVWLAHRGVHQDYTHTGLTDESCTARFIYPPKTSYIEDTLPAIGEAFRDGADFVDFDVHPTNDGHWVVFHDWRLECRTNGHGVTRQQSLQYLQTLDVGYGYTADGGATFPLRGKGVELMPSLENVLQGFPDRSFIVHIKSNDPNDGKELARTLRNLSGNQISRLSVTGGDRPIRALRENLPSVRSMSPSSIKNCLKTYALLGEFGYVPTACRNTVLFVPTNVGPWLWGWPDRFLGRMEKVNTLVFAVDDLQSGGTKGLNDAKDLAKLPRNYTGGIWTDRIESIHDPKH</sequence>
<dbReference type="OrthoDB" id="384721at2"/>
<dbReference type="PANTHER" id="PTHR43805">
    <property type="entry name" value="GLYCEROPHOSPHORYL DIESTER PHOSPHODIESTERASE"/>
    <property type="match status" value="1"/>
</dbReference>
<organism evidence="2 3">
    <name type="scientific">Terriglobus albidus</name>
    <dbReference type="NCBI Taxonomy" id="1592106"/>
    <lineage>
        <taxon>Bacteria</taxon>
        <taxon>Pseudomonadati</taxon>
        <taxon>Acidobacteriota</taxon>
        <taxon>Terriglobia</taxon>
        <taxon>Terriglobales</taxon>
        <taxon>Acidobacteriaceae</taxon>
        <taxon>Terriglobus</taxon>
    </lineage>
</organism>
<reference evidence="2 3" key="1">
    <citation type="submission" date="2019-08" db="EMBL/GenBank/DDBJ databases">
        <title>Complete genome sequence of Terriglobus albidus strain ORNL.</title>
        <authorList>
            <person name="Podar M."/>
        </authorList>
    </citation>
    <scope>NUCLEOTIDE SEQUENCE [LARGE SCALE GENOMIC DNA]</scope>
    <source>
        <strain evidence="2 3">ORNL</strain>
    </source>
</reference>
<dbReference type="PANTHER" id="PTHR43805:SF1">
    <property type="entry name" value="GP-PDE DOMAIN-CONTAINING PROTEIN"/>
    <property type="match status" value="1"/>
</dbReference>
<dbReference type="PROSITE" id="PS51704">
    <property type="entry name" value="GP_PDE"/>
    <property type="match status" value="1"/>
</dbReference>
<dbReference type="Proteomes" id="UP000321820">
    <property type="component" value="Chromosome"/>
</dbReference>
<dbReference type="KEGG" id="talb:FTW19_21595"/>
<dbReference type="GO" id="GO:0008081">
    <property type="term" value="F:phosphoric diester hydrolase activity"/>
    <property type="evidence" value="ECO:0007669"/>
    <property type="project" value="InterPro"/>
</dbReference>
<feature type="domain" description="GP-PDE" evidence="1">
    <location>
        <begin position="49"/>
        <end position="319"/>
    </location>
</feature>
<protein>
    <submittedName>
        <fullName evidence="2">Glycerophosphodiester phosphodiesterase</fullName>
    </submittedName>
</protein>
<dbReference type="GO" id="GO:0006629">
    <property type="term" value="P:lipid metabolic process"/>
    <property type="evidence" value="ECO:0007669"/>
    <property type="project" value="InterPro"/>
</dbReference>
<evidence type="ECO:0000313" key="3">
    <source>
        <dbReference type="Proteomes" id="UP000321820"/>
    </source>
</evidence>
<proteinExistence type="predicted"/>
<dbReference type="Pfam" id="PF03009">
    <property type="entry name" value="GDPD"/>
    <property type="match status" value="1"/>
</dbReference>
<gene>
    <name evidence="2" type="ORF">FTW19_21595</name>
</gene>
<dbReference type="AlphaFoldDB" id="A0A5B9EGS6"/>
<dbReference type="Gene3D" id="3.20.20.190">
    <property type="entry name" value="Phosphatidylinositol (PI) phosphodiesterase"/>
    <property type="match status" value="1"/>
</dbReference>
<evidence type="ECO:0000313" key="2">
    <source>
        <dbReference type="EMBL" id="QEE30345.1"/>
    </source>
</evidence>
<dbReference type="EMBL" id="CP042806">
    <property type="protein sequence ID" value="QEE30345.1"/>
    <property type="molecule type" value="Genomic_DNA"/>
</dbReference>
<name>A0A5B9EGS6_9BACT</name>
<dbReference type="InterPro" id="IPR030395">
    <property type="entry name" value="GP_PDE_dom"/>
</dbReference>
<accession>A0A5B9EGS6</accession>
<keyword evidence="3" id="KW-1185">Reference proteome</keyword>
<dbReference type="SUPFAM" id="SSF51695">
    <property type="entry name" value="PLC-like phosphodiesterases"/>
    <property type="match status" value="1"/>
</dbReference>
<dbReference type="RefSeq" id="WP_147649614.1">
    <property type="nucleotide sequence ID" value="NZ_CP042806.1"/>
</dbReference>
<evidence type="ECO:0000259" key="1">
    <source>
        <dbReference type="PROSITE" id="PS51704"/>
    </source>
</evidence>
<dbReference type="InterPro" id="IPR017946">
    <property type="entry name" value="PLC-like_Pdiesterase_TIM-brl"/>
</dbReference>